<dbReference type="SUPFAM" id="SSF49562">
    <property type="entry name" value="C2 domain (Calcium/lipid-binding domain, CaLB)"/>
    <property type="match status" value="1"/>
</dbReference>
<feature type="compositionally biased region" description="Low complexity" evidence="1">
    <location>
        <begin position="436"/>
        <end position="448"/>
    </location>
</feature>
<evidence type="ECO:0000259" key="2">
    <source>
        <dbReference type="PROSITE" id="PS50004"/>
    </source>
</evidence>
<dbReference type="FunCoup" id="A0A383ZC56">
    <property type="interactions" value="324"/>
</dbReference>
<reference evidence="4" key="1">
    <citation type="submission" date="2025-08" db="UniProtKB">
        <authorList>
            <consortium name="RefSeq"/>
        </authorList>
    </citation>
    <scope>IDENTIFICATION</scope>
</reference>
<dbReference type="InterPro" id="IPR035892">
    <property type="entry name" value="C2_domain_sf"/>
</dbReference>
<organism evidence="3 4">
    <name type="scientific">Balaenoptera acutorostrata</name>
    <name type="common">Common minke whale</name>
    <name type="synonym">Balaena rostrata</name>
    <dbReference type="NCBI Taxonomy" id="9767"/>
    <lineage>
        <taxon>Eukaryota</taxon>
        <taxon>Metazoa</taxon>
        <taxon>Chordata</taxon>
        <taxon>Craniata</taxon>
        <taxon>Vertebrata</taxon>
        <taxon>Euteleostomi</taxon>
        <taxon>Mammalia</taxon>
        <taxon>Eutheria</taxon>
        <taxon>Laurasiatheria</taxon>
        <taxon>Artiodactyla</taxon>
        <taxon>Whippomorpha</taxon>
        <taxon>Cetacea</taxon>
        <taxon>Mysticeti</taxon>
        <taxon>Balaenopteridae</taxon>
        <taxon>Balaenoptera</taxon>
    </lineage>
</organism>
<dbReference type="PANTHER" id="PTHR21119:SF7">
    <property type="entry name" value="C2 DOMAIN-CONTAINING PROTEIN 2"/>
    <property type="match status" value="1"/>
</dbReference>
<feature type="compositionally biased region" description="Acidic residues" evidence="1">
    <location>
        <begin position="449"/>
        <end position="459"/>
    </location>
</feature>
<dbReference type="CTD" id="25966"/>
<evidence type="ECO:0000313" key="4">
    <source>
        <dbReference type="RefSeq" id="XP_007172765.2"/>
    </source>
</evidence>
<dbReference type="Pfam" id="PF18696">
    <property type="entry name" value="SMP_C2CD2L"/>
    <property type="match status" value="1"/>
</dbReference>
<dbReference type="KEGG" id="bacu:103000705"/>
<dbReference type="InterPro" id="IPR039934">
    <property type="entry name" value="C2CD2/C2CD2L"/>
</dbReference>
<dbReference type="AlphaFoldDB" id="A0A383ZC56"/>
<accession>A0A383ZC56</accession>
<dbReference type="SMART" id="SM00239">
    <property type="entry name" value="C2"/>
    <property type="match status" value="1"/>
</dbReference>
<evidence type="ECO:0000313" key="3">
    <source>
        <dbReference type="Proteomes" id="UP001652580"/>
    </source>
</evidence>
<feature type="region of interest" description="Disordered" evidence="1">
    <location>
        <begin position="573"/>
        <end position="593"/>
    </location>
</feature>
<protein>
    <submittedName>
        <fullName evidence="4">C2 domain-containing protein 2 isoform X5</fullName>
    </submittedName>
</protein>
<dbReference type="PROSITE" id="PS50004">
    <property type="entry name" value="C2"/>
    <property type="match status" value="1"/>
</dbReference>
<dbReference type="Proteomes" id="UP001652580">
    <property type="component" value="Chromosome 4"/>
</dbReference>
<dbReference type="RefSeq" id="XP_007172765.2">
    <property type="nucleotide sequence ID" value="XM_007172703.2"/>
</dbReference>
<dbReference type="InterPro" id="IPR000008">
    <property type="entry name" value="C2_dom"/>
</dbReference>
<dbReference type="InParanoid" id="A0A383ZC56"/>
<gene>
    <name evidence="4" type="primary">C2CD2</name>
</gene>
<dbReference type="GeneID" id="103000705"/>
<evidence type="ECO:0000256" key="1">
    <source>
        <dbReference type="SAM" id="MobiDB-lite"/>
    </source>
</evidence>
<sequence>MGQVSSVAQSAQEKVVFCHVLAETIQFLVSVGLPSSEDTGRPLYSVRLSPLHLQLELHMKEKREDIQIKWSFISAPEMAITIQPKAPGEDQAVGADAVSESLKDILKHLVSSASPSVVLSTKPTDVREVQHLQCTSSTQESCPPKPPRAHELKLLVKNIRASLMSHPGASGNINPVCVVQLNDPVQKFSSTLSKNTTTLTWEEEFTFELNAKSRELHLQISEDGQSSEALLAMTTVPLDLFKKQPSGPQSFTLTSGSSSGSSALGSVTAEFSYIEPGEAKSWQMPPPVPAAKIEKDRTVMPCGTVVTTVTAVKTKPRFDAGRASPLSSESPLRTPVKVKVIEKDISIQAISCHGAPVSKMFSSSDTELLVLNGADPVAEVAIRQLSESSKLKLKSPRKKSTIIISGVSKTSLSQDNGASLMLDYAASMDSARQKDGPGQPGAAVAAAPPEEEEEEEEETPAGARLALEPQETELDSWDSEKEPLAGAWGGQAPLDPAGDERSESSLSVSELEPGASQKRKGGILRKGAKLFFRRRHQQKDPGLSQSHNDLVFLQQPAGPRRKGATLARILNKKLLSRHRGQSTANGAPLDPCP</sequence>
<dbReference type="Pfam" id="PF00168">
    <property type="entry name" value="C2"/>
    <property type="match status" value="1"/>
</dbReference>
<name>A0A383ZC56_BALAC</name>
<feature type="compositionally biased region" description="Basic residues" evidence="1">
    <location>
        <begin position="517"/>
        <end position="537"/>
    </location>
</feature>
<feature type="domain" description="C2" evidence="2">
    <location>
        <begin position="134"/>
        <end position="251"/>
    </location>
</feature>
<dbReference type="Gene3D" id="2.60.40.150">
    <property type="entry name" value="C2 domain"/>
    <property type="match status" value="1"/>
</dbReference>
<proteinExistence type="predicted"/>
<feature type="region of interest" description="Disordered" evidence="1">
    <location>
        <begin position="429"/>
        <end position="549"/>
    </location>
</feature>
<dbReference type="PANTHER" id="PTHR21119">
    <property type="entry name" value="C2 DOMAIN-CONTAINING PROTEIN"/>
    <property type="match status" value="1"/>
</dbReference>
<dbReference type="InterPro" id="IPR040885">
    <property type="entry name" value="SMP_C2CD2L"/>
</dbReference>
<dbReference type="STRING" id="310752.A0A383ZC56"/>
<keyword evidence="3" id="KW-1185">Reference proteome</keyword>